<evidence type="ECO:0000313" key="11">
    <source>
        <dbReference type="Ensembl" id="ENSSMRP00000004468.1"/>
    </source>
</evidence>
<sequence length="216" mass="24027">MVTTESSEPGGVRKMLKPLVEKRRRDRINKSLEELRLLLLQRTHCQTLKNPKVEKAEILEIAVGYLREMKSAKPQGTIELRGRGADLSEDTTLQTCYMMGFRECLLGLAAFIQQTHPSVQSHFLDTLHLYLASKPEAQGQDWGFAGFSPSPSLGESPPRSPEGFCSPVKKLNEPLRNSEPPGSSTGQLGSQQRHPHEAAGTSKKVSPPTAFWRPWP</sequence>
<evidence type="ECO:0000256" key="1">
    <source>
        <dbReference type="ARBA" id="ARBA00004123"/>
    </source>
</evidence>
<dbReference type="AlphaFoldDB" id="A0A8D0BIN4"/>
<evidence type="ECO:0000256" key="9">
    <source>
        <dbReference type="SAM" id="MobiDB-lite"/>
    </source>
</evidence>
<organism evidence="11 12">
    <name type="scientific">Salvator merianae</name>
    <name type="common">Argentine black and white tegu</name>
    <name type="synonym">Tupinambis merianae</name>
    <dbReference type="NCBI Taxonomy" id="96440"/>
    <lineage>
        <taxon>Eukaryota</taxon>
        <taxon>Metazoa</taxon>
        <taxon>Chordata</taxon>
        <taxon>Craniata</taxon>
        <taxon>Vertebrata</taxon>
        <taxon>Euteleostomi</taxon>
        <taxon>Lepidosauria</taxon>
        <taxon>Squamata</taxon>
        <taxon>Bifurcata</taxon>
        <taxon>Unidentata</taxon>
        <taxon>Episquamata</taxon>
        <taxon>Laterata</taxon>
        <taxon>Teiioidea</taxon>
        <taxon>Teiidae</taxon>
        <taxon>Salvator</taxon>
    </lineage>
</organism>
<feature type="compositionally biased region" description="Polar residues" evidence="9">
    <location>
        <begin position="180"/>
        <end position="192"/>
    </location>
</feature>
<comment type="subunit">
    <text evidence="8">Transcription repression requires formation of a complex with a corepressor protein of the Groucho/TLE family.</text>
</comment>
<dbReference type="OMA" id="YMMGFRE"/>
<evidence type="ECO:0000256" key="6">
    <source>
        <dbReference type="ARBA" id="ARBA00023163"/>
    </source>
</evidence>
<keyword evidence="2" id="KW-0217">Developmental protein</keyword>
<proteinExistence type="predicted"/>
<evidence type="ECO:0000313" key="12">
    <source>
        <dbReference type="Proteomes" id="UP000694421"/>
    </source>
</evidence>
<dbReference type="InterPro" id="IPR050370">
    <property type="entry name" value="HES_HEY"/>
</dbReference>
<dbReference type="GO" id="GO:0046983">
    <property type="term" value="F:protein dimerization activity"/>
    <property type="evidence" value="ECO:0007669"/>
    <property type="project" value="InterPro"/>
</dbReference>
<dbReference type="GO" id="GO:1990837">
    <property type="term" value="F:sequence-specific double-stranded DNA binding"/>
    <property type="evidence" value="ECO:0007669"/>
    <property type="project" value="Ensembl"/>
</dbReference>
<dbReference type="Proteomes" id="UP000694421">
    <property type="component" value="Unplaced"/>
</dbReference>
<reference evidence="11" key="2">
    <citation type="submission" date="2025-09" db="UniProtKB">
        <authorList>
            <consortium name="Ensembl"/>
        </authorList>
    </citation>
    <scope>IDENTIFICATION</scope>
</reference>
<dbReference type="SUPFAM" id="SSF47459">
    <property type="entry name" value="HLH, helix-loop-helix DNA-binding domain"/>
    <property type="match status" value="1"/>
</dbReference>
<evidence type="ECO:0000256" key="2">
    <source>
        <dbReference type="ARBA" id="ARBA00022473"/>
    </source>
</evidence>
<dbReference type="Pfam" id="PF00010">
    <property type="entry name" value="HLH"/>
    <property type="match status" value="1"/>
</dbReference>
<evidence type="ECO:0000259" key="10">
    <source>
        <dbReference type="PROSITE" id="PS50888"/>
    </source>
</evidence>
<dbReference type="InterPro" id="IPR036638">
    <property type="entry name" value="HLH_DNA-bd_sf"/>
</dbReference>
<evidence type="ECO:0000256" key="7">
    <source>
        <dbReference type="ARBA" id="ARBA00023242"/>
    </source>
</evidence>
<feature type="region of interest" description="Disordered" evidence="9">
    <location>
        <begin position="142"/>
        <end position="216"/>
    </location>
</feature>
<keyword evidence="5" id="KW-0238">DNA-binding</keyword>
<dbReference type="PANTHER" id="PTHR10985">
    <property type="entry name" value="BASIC HELIX-LOOP-HELIX TRANSCRIPTION FACTOR, HES-RELATED"/>
    <property type="match status" value="1"/>
</dbReference>
<keyword evidence="4" id="KW-0805">Transcription regulation</keyword>
<dbReference type="FunFam" id="4.10.280.10:FF:000063">
    <property type="entry name" value="transcription factor HES-7 isoform X1"/>
    <property type="match status" value="1"/>
</dbReference>
<evidence type="ECO:0000256" key="5">
    <source>
        <dbReference type="ARBA" id="ARBA00023125"/>
    </source>
</evidence>
<reference evidence="11" key="1">
    <citation type="submission" date="2025-08" db="UniProtKB">
        <authorList>
            <consortium name="Ensembl"/>
        </authorList>
    </citation>
    <scope>IDENTIFICATION</scope>
</reference>
<dbReference type="Gene3D" id="4.10.280.10">
    <property type="entry name" value="Helix-loop-helix DNA-binding domain"/>
    <property type="match status" value="1"/>
</dbReference>
<keyword evidence="7" id="KW-0539">Nucleus</keyword>
<keyword evidence="12" id="KW-1185">Reference proteome</keyword>
<dbReference type="SMART" id="SM00353">
    <property type="entry name" value="HLH"/>
    <property type="match status" value="1"/>
</dbReference>
<dbReference type="Ensembl" id="ENSSMRT00000005275.1">
    <property type="protein sequence ID" value="ENSSMRP00000004468.1"/>
    <property type="gene ID" value="ENSSMRG00000003687.1"/>
</dbReference>
<protein>
    <submittedName>
        <fullName evidence="11">Hes family bHLH transcription factor 7</fullName>
    </submittedName>
</protein>
<comment type="subcellular location">
    <subcellularLocation>
        <location evidence="1">Nucleus</location>
    </subcellularLocation>
</comment>
<dbReference type="GO" id="GO:0005634">
    <property type="term" value="C:nucleus"/>
    <property type="evidence" value="ECO:0007669"/>
    <property type="project" value="UniProtKB-SubCell"/>
</dbReference>
<dbReference type="GeneTree" id="ENSGT00730000111282"/>
<dbReference type="InterPro" id="IPR011598">
    <property type="entry name" value="bHLH_dom"/>
</dbReference>
<keyword evidence="6" id="KW-0804">Transcription</keyword>
<keyword evidence="3" id="KW-0678">Repressor</keyword>
<evidence type="ECO:0000256" key="8">
    <source>
        <dbReference type="ARBA" id="ARBA00023791"/>
    </source>
</evidence>
<evidence type="ECO:0000256" key="3">
    <source>
        <dbReference type="ARBA" id="ARBA00022491"/>
    </source>
</evidence>
<dbReference type="PROSITE" id="PS50888">
    <property type="entry name" value="BHLH"/>
    <property type="match status" value="1"/>
</dbReference>
<evidence type="ECO:0000256" key="4">
    <source>
        <dbReference type="ARBA" id="ARBA00023015"/>
    </source>
</evidence>
<accession>A0A8D0BIN4</accession>
<feature type="domain" description="BHLH" evidence="10">
    <location>
        <begin position="12"/>
        <end position="69"/>
    </location>
</feature>
<name>A0A8D0BIN4_SALMN</name>